<evidence type="ECO:0008006" key="3">
    <source>
        <dbReference type="Google" id="ProtNLM"/>
    </source>
</evidence>
<keyword evidence="2" id="KW-1185">Reference proteome</keyword>
<reference evidence="1 2" key="1">
    <citation type="submission" date="2020-02" db="EMBL/GenBank/DDBJ databases">
        <title>Balneolaceae bacterium YR4-1, complete genome.</title>
        <authorList>
            <person name="Li Y."/>
            <person name="Wu S."/>
        </authorList>
    </citation>
    <scope>NUCLEOTIDE SEQUENCE [LARGE SCALE GENOMIC DNA]</scope>
    <source>
        <strain evidence="1 2">YR4-1</strain>
    </source>
</reference>
<dbReference type="Gene3D" id="1.25.40.10">
    <property type="entry name" value="Tetratricopeptide repeat domain"/>
    <property type="match status" value="2"/>
</dbReference>
<organism evidence="1 2">
    <name type="scientific">Halalkalibaculum roseum</name>
    <dbReference type="NCBI Taxonomy" id="2709311"/>
    <lineage>
        <taxon>Bacteria</taxon>
        <taxon>Pseudomonadati</taxon>
        <taxon>Balneolota</taxon>
        <taxon>Balneolia</taxon>
        <taxon>Balneolales</taxon>
        <taxon>Balneolaceae</taxon>
        <taxon>Halalkalibaculum</taxon>
    </lineage>
</organism>
<dbReference type="InterPro" id="IPR011990">
    <property type="entry name" value="TPR-like_helical_dom_sf"/>
</dbReference>
<proteinExistence type="predicted"/>
<comment type="caution">
    <text evidence="1">The sequence shown here is derived from an EMBL/GenBank/DDBJ whole genome shotgun (WGS) entry which is preliminary data.</text>
</comment>
<name>A0A6M1SSC8_9BACT</name>
<dbReference type="SUPFAM" id="SSF48452">
    <property type="entry name" value="TPR-like"/>
    <property type="match status" value="1"/>
</dbReference>
<accession>A0A6M1SSC8</accession>
<protein>
    <recommendedName>
        <fullName evidence="3">Tetratricopeptide repeat protein</fullName>
    </recommendedName>
</protein>
<evidence type="ECO:0000313" key="1">
    <source>
        <dbReference type="EMBL" id="NGP75086.1"/>
    </source>
</evidence>
<evidence type="ECO:0000313" key="2">
    <source>
        <dbReference type="Proteomes" id="UP000473278"/>
    </source>
</evidence>
<dbReference type="PANTHER" id="PTHR45588">
    <property type="entry name" value="TPR DOMAIN-CONTAINING PROTEIN"/>
    <property type="match status" value="1"/>
</dbReference>
<dbReference type="EMBL" id="JAALLT010000001">
    <property type="protein sequence ID" value="NGP75086.1"/>
    <property type="molecule type" value="Genomic_DNA"/>
</dbReference>
<dbReference type="Proteomes" id="UP000473278">
    <property type="component" value="Unassembled WGS sequence"/>
</dbReference>
<sequence length="600" mass="66891">MMNRAIQFSLAVLIIIGLTLTSVEVSYSQSDNDLAGLATAAFVSLDAKVNTGFTKGFALNNDGLESNDPVAPLFNNMGTHGYTITTKSRVAQDYFDQGLKLSYAFNHAEGHRSFVEVARQDPEAAMAFWGQAYALGPNINDPFPDEERKMAAFEAIKRADELKHQVSDKEKHLIEALSKRYGYRSSPDDAISYSYLAGENTDLAKLNDIYAEAMKDLAEVYPNDPDILTMYAAAVMDMMPWNYWDKNGNPNPGIGEAKQALETAIEINPEHPGAHHYYIHMVELPQPDLAIPSAEVLAGLMPAAGHIVHMPSHIFIRVGRYRDAAMTNIKAIYADEDYISQCLSQGLYPLSYYPHNIHFLWASASLMGNSETALAAARKTAEKVPVGMLQDLSFLQDFYSTPLLAYVRFGKWDEILTVPNPMNQKHTSVIWHYARGIAFLRKDNIPEARQELQALEELLDDASLESFMGNFTNSTSGIAKVAYHVLAGEVKAAEGDYDQAIALLQKGVEFEDALVYSEPSAWYIPVRQTLGNILLEAEMPAEAEMVYRNDLKKVPRNGWSLKGLYNSLVAQDKTDQAREIERRFNEAWKDADIEIDSSVL</sequence>
<gene>
    <name evidence="1" type="ORF">G3570_00460</name>
</gene>
<dbReference type="AlphaFoldDB" id="A0A6M1SSC8"/>
<dbReference type="PANTHER" id="PTHR45588:SF1">
    <property type="entry name" value="WW DOMAIN-CONTAINING PROTEIN"/>
    <property type="match status" value="1"/>
</dbReference>